<accession>I4AG62</accession>
<reference evidence="3" key="1">
    <citation type="submission" date="2012-06" db="EMBL/GenBank/DDBJ databases">
        <title>The complete genome of Flexibacter litoralis DSM 6794.</title>
        <authorList>
            <person name="Lucas S."/>
            <person name="Copeland A."/>
            <person name="Lapidus A."/>
            <person name="Glavina del Rio T."/>
            <person name="Dalin E."/>
            <person name="Tice H."/>
            <person name="Bruce D."/>
            <person name="Goodwin L."/>
            <person name="Pitluck S."/>
            <person name="Peters L."/>
            <person name="Ovchinnikova G."/>
            <person name="Lu M."/>
            <person name="Kyrpides N."/>
            <person name="Mavromatis K."/>
            <person name="Ivanova N."/>
            <person name="Brettin T."/>
            <person name="Detter J.C."/>
            <person name="Han C."/>
            <person name="Larimer F."/>
            <person name="Land M."/>
            <person name="Hauser L."/>
            <person name="Markowitz V."/>
            <person name="Cheng J.-F."/>
            <person name="Hugenholtz P."/>
            <person name="Woyke T."/>
            <person name="Wu D."/>
            <person name="Spring S."/>
            <person name="Lang E."/>
            <person name="Kopitz M."/>
            <person name="Brambilla E."/>
            <person name="Klenk H.-P."/>
            <person name="Eisen J.A."/>
        </authorList>
    </citation>
    <scope>NUCLEOTIDE SEQUENCE [LARGE SCALE GENOMIC DNA]</scope>
    <source>
        <strain evidence="3">ATCC 23117 / DSM 6794 / NBRC 15988 / NCIMB 1366 / Sio-4</strain>
    </source>
</reference>
<dbReference type="eggNOG" id="COG1408">
    <property type="taxonomic scope" value="Bacteria"/>
</dbReference>
<dbReference type="Gene3D" id="3.60.21.10">
    <property type="match status" value="1"/>
</dbReference>
<dbReference type="InterPro" id="IPR004843">
    <property type="entry name" value="Calcineurin-like_PHP"/>
</dbReference>
<evidence type="ECO:0000313" key="3">
    <source>
        <dbReference type="Proteomes" id="UP000006054"/>
    </source>
</evidence>
<gene>
    <name evidence="2" type="ordered locus">Fleli_0471</name>
</gene>
<dbReference type="InterPro" id="IPR029052">
    <property type="entry name" value="Metallo-depent_PP-like"/>
</dbReference>
<dbReference type="RefSeq" id="WP_014796407.1">
    <property type="nucleotide sequence ID" value="NC_018018.1"/>
</dbReference>
<dbReference type="Pfam" id="PF00149">
    <property type="entry name" value="Metallophos"/>
    <property type="match status" value="1"/>
</dbReference>
<dbReference type="OrthoDB" id="3720547at2"/>
<dbReference type="AlphaFoldDB" id="I4AG62"/>
<sequence>MKIALFADLHGRILLAFKLIERLERERNIKIDLILQCGDLGVFPNLSKLDKATLRHAKREPSELGFHHHFTKKNKKIEQILEKTEAKMYAVRGNHEDHEFLNKLEKESSEANFPIDIYGKIRMCKTGHLQNFQKDNIELNWVGIGRTGSRKIAQKSQEQYIQSYEIDALNKFEAKRPIDLLISHDSALHFTTKDFGMQQIRDFLSKNKPLYHFFGHTGQPFSLVEDDNGFTQSCKIKELEFENDGSLAKNSFVILDFKENKEVDLEVISDEWINEYTKHSWEYL</sequence>
<dbReference type="PATRIC" id="fig|880071.3.peg.445"/>
<dbReference type="Proteomes" id="UP000006054">
    <property type="component" value="Chromosome"/>
</dbReference>
<dbReference type="CDD" id="cd00838">
    <property type="entry name" value="MPP_superfamily"/>
    <property type="match status" value="1"/>
</dbReference>
<keyword evidence="3" id="KW-1185">Reference proteome</keyword>
<name>I4AG62_BERLS</name>
<feature type="domain" description="Calcineurin-like phosphoesterase" evidence="1">
    <location>
        <begin position="1"/>
        <end position="218"/>
    </location>
</feature>
<evidence type="ECO:0000259" key="1">
    <source>
        <dbReference type="Pfam" id="PF00149"/>
    </source>
</evidence>
<evidence type="ECO:0000313" key="2">
    <source>
        <dbReference type="EMBL" id="AFM02947.1"/>
    </source>
</evidence>
<dbReference type="KEGG" id="fli:Fleli_0471"/>
<organism evidence="2 3">
    <name type="scientific">Bernardetia litoralis (strain ATCC 23117 / DSM 6794 / NBRC 15988 / NCIMB 1366 / Fx l1 / Sio-4)</name>
    <name type="common">Flexibacter litoralis</name>
    <dbReference type="NCBI Taxonomy" id="880071"/>
    <lineage>
        <taxon>Bacteria</taxon>
        <taxon>Pseudomonadati</taxon>
        <taxon>Bacteroidota</taxon>
        <taxon>Cytophagia</taxon>
        <taxon>Cytophagales</taxon>
        <taxon>Bernardetiaceae</taxon>
        <taxon>Bernardetia</taxon>
    </lineage>
</organism>
<dbReference type="GO" id="GO:0016787">
    <property type="term" value="F:hydrolase activity"/>
    <property type="evidence" value="ECO:0007669"/>
    <property type="project" value="InterPro"/>
</dbReference>
<dbReference type="HOGENOM" id="CLU_979172_0_0_10"/>
<protein>
    <submittedName>
        <fullName evidence="2">Putative phosphoesterase, ICC</fullName>
    </submittedName>
</protein>
<dbReference type="SUPFAM" id="SSF56300">
    <property type="entry name" value="Metallo-dependent phosphatases"/>
    <property type="match status" value="1"/>
</dbReference>
<dbReference type="EMBL" id="CP003345">
    <property type="protein sequence ID" value="AFM02947.1"/>
    <property type="molecule type" value="Genomic_DNA"/>
</dbReference>
<proteinExistence type="predicted"/>